<dbReference type="Pfam" id="PF13424">
    <property type="entry name" value="TPR_12"/>
    <property type="match status" value="1"/>
</dbReference>
<dbReference type="InterPro" id="IPR011990">
    <property type="entry name" value="TPR-like_helical_dom_sf"/>
</dbReference>
<dbReference type="InterPro" id="IPR053137">
    <property type="entry name" value="NLR-like"/>
</dbReference>
<proteinExistence type="predicted"/>
<dbReference type="Pfam" id="PF13374">
    <property type="entry name" value="TPR_10"/>
    <property type="match status" value="1"/>
</dbReference>
<dbReference type="GeneID" id="98117782"/>
<dbReference type="SUPFAM" id="SSF48452">
    <property type="entry name" value="TPR-like"/>
    <property type="match status" value="1"/>
</dbReference>
<gene>
    <name evidence="2" type="ORF">HOO65_040006</name>
</gene>
<dbReference type="PANTHER" id="PTHR46082:SF6">
    <property type="entry name" value="AAA+ ATPASE DOMAIN-CONTAINING PROTEIN-RELATED"/>
    <property type="match status" value="1"/>
</dbReference>
<dbReference type="Gene3D" id="3.40.50.300">
    <property type="entry name" value="P-loop containing nucleotide triphosphate hydrolases"/>
    <property type="match status" value="1"/>
</dbReference>
<organism evidence="2 3">
    <name type="scientific">Ceratocystis lukuohia</name>
    <dbReference type="NCBI Taxonomy" id="2019550"/>
    <lineage>
        <taxon>Eukaryota</taxon>
        <taxon>Fungi</taxon>
        <taxon>Dikarya</taxon>
        <taxon>Ascomycota</taxon>
        <taxon>Pezizomycotina</taxon>
        <taxon>Sordariomycetes</taxon>
        <taxon>Hypocreomycetidae</taxon>
        <taxon>Microascales</taxon>
        <taxon>Ceratocystidaceae</taxon>
        <taxon>Ceratocystis</taxon>
    </lineage>
</organism>
<dbReference type="InterPro" id="IPR002182">
    <property type="entry name" value="NB-ARC"/>
</dbReference>
<dbReference type="PANTHER" id="PTHR46082">
    <property type="entry name" value="ATP/GTP-BINDING PROTEIN-RELATED"/>
    <property type="match status" value="1"/>
</dbReference>
<feature type="domain" description="NB-ARC" evidence="1">
    <location>
        <begin position="210"/>
        <end position="365"/>
    </location>
</feature>
<name>A0ABR4MHB7_9PEZI</name>
<keyword evidence="3" id="KW-1185">Reference proteome</keyword>
<dbReference type="Pfam" id="PF00931">
    <property type="entry name" value="NB-ARC"/>
    <property type="match status" value="1"/>
</dbReference>
<evidence type="ECO:0000313" key="2">
    <source>
        <dbReference type="EMBL" id="KAL2887669.1"/>
    </source>
</evidence>
<evidence type="ECO:0000313" key="3">
    <source>
        <dbReference type="Proteomes" id="UP001610728"/>
    </source>
</evidence>
<comment type="caution">
    <text evidence="2">The sequence shown here is derived from an EMBL/GenBank/DDBJ whole genome shotgun (WGS) entry which is preliminary data.</text>
</comment>
<dbReference type="EMBL" id="JABSNW010000004">
    <property type="protein sequence ID" value="KAL2887669.1"/>
    <property type="molecule type" value="Genomic_DNA"/>
</dbReference>
<dbReference type="RefSeq" id="XP_070858849.1">
    <property type="nucleotide sequence ID" value="XM_071002546.1"/>
</dbReference>
<dbReference type="InterPro" id="IPR027417">
    <property type="entry name" value="P-loop_NTPase"/>
</dbReference>
<dbReference type="SUPFAM" id="SSF52540">
    <property type="entry name" value="P-loop containing nucleoside triphosphate hydrolases"/>
    <property type="match status" value="1"/>
</dbReference>
<dbReference type="Gene3D" id="1.25.40.10">
    <property type="entry name" value="Tetratricopeptide repeat domain"/>
    <property type="match status" value="1"/>
</dbReference>
<reference evidence="2 3" key="1">
    <citation type="submission" date="2020-05" db="EMBL/GenBank/DDBJ databases">
        <title>Ceratocystis lukuohia genome.</title>
        <authorList>
            <person name="Harrington T.C."/>
            <person name="Kim K."/>
            <person name="Mayers C.G."/>
        </authorList>
    </citation>
    <scope>NUCLEOTIDE SEQUENCE [LARGE SCALE GENOMIC DNA]</scope>
    <source>
        <strain evidence="2 3">C4212</strain>
    </source>
</reference>
<accession>A0ABR4MHB7</accession>
<dbReference type="Gene3D" id="3.40.1090.10">
    <property type="entry name" value="Cytosolic phospholipase A2 catalytic domain"/>
    <property type="match status" value="1"/>
</dbReference>
<sequence>MDFLTHPGGNGQPFKILSLDDGGVHGLSSLLILERIMRDIQDAQCLPIIPKPCEVFDLIGGTGTGGNASKHEGEMLVLSIGAGLGDAFETGNSKDSIKNALEKVAVNSRNVADELEKEHPKENQRYYRFDSNNGLRAITLSDWIESSKVSADTKNYLDERQDAIKGFTQVLMNGTTPALNQSKKSDGSIPVHYIPFHQSPCFVGRRDVLFKLNNRLFAQTGFQKIALVGLGGMGKTQVALKLAYVVKERRPDYSVFWLTAANTDGFRNSCKELTETLKLESAASQDPRILVKNYLEANERGKWLLILDDIDDASFFDPATKENKMAMFLPQSEKGRIIFTTRSKKVAWLTVECDSLELEEMPSEELTTILMRGAEGLDGQPQIHHKAPINDLLKELCRLPLAVSQAADYMVANHISIAKYLELLKETEESKAELLKHVHEDDTHFHEYQGAVAATWLITLQKIQKLSPAAVDLIQFIAHIDSSAIPQTILPGFEGKKEMADAIRILVAYGFLCEQQSPGLFSMHSLVHFIAKLWCKRLGSNKKQKLAVLDHMTSIFPDSDWGNRFLWRQYLPHALHVVAIEKGSERGIPKLAFKVSQCLQRDGDIQQSVRMLEYVVKMEEEALAADHPFRLTCQNALARAYLAHGQSQKAISMLEHIVKIMERVLASDHPDHLASQYQVVREDLDNGQADRTIPTLEHVDQIGEEVLVAGDTSCLASRNALAKAYLVDGQVDKAVSVLENALTIREKVLKTNHPDRLASQHRILRGYYARSQSQIPNGVLQSTVELDGMSSKRSCEERVKP</sequence>
<dbReference type="PRINTS" id="PR00364">
    <property type="entry name" value="DISEASERSIST"/>
</dbReference>
<evidence type="ECO:0000259" key="1">
    <source>
        <dbReference type="Pfam" id="PF00931"/>
    </source>
</evidence>
<dbReference type="Proteomes" id="UP001610728">
    <property type="component" value="Unassembled WGS sequence"/>
</dbReference>
<protein>
    <submittedName>
        <fullName evidence="2">Nephrocystin-3</fullName>
    </submittedName>
</protein>